<protein>
    <submittedName>
        <fullName evidence="2">Uncharacterized protein</fullName>
    </submittedName>
</protein>
<keyword evidence="1" id="KW-0472">Membrane</keyword>
<sequence>MPAAVGGNPSGGPRLTYFGDQGRVENGGPVWFSVEGLRAGWDTVTVRSPALVEPIRLTPVKKGSAQSAQVDAPGSHHRIRGDIAPGMYPVTATVHGRTVATTRLKVTARGSAMIGRFVIGPKDAFPGSDTPADVRPGGDVLVVLTDRQPASGEDVLTVTSPVFDGRVTIRKDSADDPGCKCDDGATVYAGRATVRGDVLAGTHPLTVISHHGRQTTTRQVTVAGEPVGQGRPWLVGGISAGVLALAAGGWVLLRRHGRNGAGSA</sequence>
<evidence type="ECO:0000313" key="2">
    <source>
        <dbReference type="EMBL" id="REK84724.1"/>
    </source>
</evidence>
<comment type="caution">
    <text evidence="2">The sequence shown here is derived from an EMBL/GenBank/DDBJ whole genome shotgun (WGS) entry which is preliminary data.</text>
</comment>
<reference evidence="2 3" key="1">
    <citation type="submission" date="2018-08" db="EMBL/GenBank/DDBJ databases">
        <title>Streptomyces NEAU-D10 sp. nov., a novel Actinomycete isolated from soil.</title>
        <authorList>
            <person name="Jin L."/>
        </authorList>
    </citation>
    <scope>NUCLEOTIDE SEQUENCE [LARGE SCALE GENOMIC DNA]</scope>
    <source>
        <strain evidence="2 3">NEAU-D10</strain>
    </source>
</reference>
<gene>
    <name evidence="2" type="ORF">DY245_41775</name>
</gene>
<proteinExistence type="predicted"/>
<name>A0A371PQC0_STRIH</name>
<keyword evidence="1" id="KW-0812">Transmembrane</keyword>
<evidence type="ECO:0000256" key="1">
    <source>
        <dbReference type="SAM" id="Phobius"/>
    </source>
</evidence>
<evidence type="ECO:0000313" key="3">
    <source>
        <dbReference type="Proteomes" id="UP000262477"/>
    </source>
</evidence>
<feature type="transmembrane region" description="Helical" evidence="1">
    <location>
        <begin position="233"/>
        <end position="253"/>
    </location>
</feature>
<dbReference type="AlphaFoldDB" id="A0A371PQC0"/>
<dbReference type="Proteomes" id="UP000262477">
    <property type="component" value="Unassembled WGS sequence"/>
</dbReference>
<keyword evidence="1" id="KW-1133">Transmembrane helix</keyword>
<dbReference type="EMBL" id="QUAC01000477">
    <property type="protein sequence ID" value="REK84724.1"/>
    <property type="molecule type" value="Genomic_DNA"/>
</dbReference>
<keyword evidence="3" id="KW-1185">Reference proteome</keyword>
<accession>A0A371PQC0</accession>
<organism evidence="2 3">
    <name type="scientific">Streptomyces inhibens</name>
    <dbReference type="NCBI Taxonomy" id="2293571"/>
    <lineage>
        <taxon>Bacteria</taxon>
        <taxon>Bacillati</taxon>
        <taxon>Actinomycetota</taxon>
        <taxon>Actinomycetes</taxon>
        <taxon>Kitasatosporales</taxon>
        <taxon>Streptomycetaceae</taxon>
        <taxon>Streptomyces</taxon>
    </lineage>
</organism>
<dbReference type="OrthoDB" id="4191856at2"/>